<sequence length="118" mass="13609">MCCSTAGQSSCKLFFFLSLRETFSTENSWTPEDRRTFHRQTTKCMVIELPRQVGSSLLNRWGTAVGTCCTRPVPPVVGYYQRESKRMESASARLRGDPTTFVDILRQVQDTRRYPIYL</sequence>
<name>A0A8X6T5C7_NEPPI</name>
<dbReference type="AlphaFoldDB" id="A0A8X6T5C7"/>
<proteinExistence type="predicted"/>
<keyword evidence="2" id="KW-1185">Reference proteome</keyword>
<organism evidence="1 2">
    <name type="scientific">Nephila pilipes</name>
    <name type="common">Giant wood spider</name>
    <name type="synonym">Nephila maculata</name>
    <dbReference type="NCBI Taxonomy" id="299642"/>
    <lineage>
        <taxon>Eukaryota</taxon>
        <taxon>Metazoa</taxon>
        <taxon>Ecdysozoa</taxon>
        <taxon>Arthropoda</taxon>
        <taxon>Chelicerata</taxon>
        <taxon>Arachnida</taxon>
        <taxon>Araneae</taxon>
        <taxon>Araneomorphae</taxon>
        <taxon>Entelegynae</taxon>
        <taxon>Araneoidea</taxon>
        <taxon>Nephilidae</taxon>
        <taxon>Nephila</taxon>
    </lineage>
</organism>
<evidence type="ECO:0000313" key="1">
    <source>
        <dbReference type="EMBL" id="GFS77875.1"/>
    </source>
</evidence>
<dbReference type="Proteomes" id="UP000887013">
    <property type="component" value="Unassembled WGS sequence"/>
</dbReference>
<protein>
    <submittedName>
        <fullName evidence="1">Uncharacterized protein</fullName>
    </submittedName>
</protein>
<reference evidence="1" key="1">
    <citation type="submission" date="2020-08" db="EMBL/GenBank/DDBJ databases">
        <title>Multicomponent nature underlies the extraordinary mechanical properties of spider dragline silk.</title>
        <authorList>
            <person name="Kono N."/>
            <person name="Nakamura H."/>
            <person name="Mori M."/>
            <person name="Yoshida Y."/>
            <person name="Ohtoshi R."/>
            <person name="Malay A.D."/>
            <person name="Moran D.A.P."/>
            <person name="Tomita M."/>
            <person name="Numata K."/>
            <person name="Arakawa K."/>
        </authorList>
    </citation>
    <scope>NUCLEOTIDE SEQUENCE</scope>
</reference>
<evidence type="ECO:0000313" key="2">
    <source>
        <dbReference type="Proteomes" id="UP000887013"/>
    </source>
</evidence>
<comment type="caution">
    <text evidence="1">The sequence shown here is derived from an EMBL/GenBank/DDBJ whole genome shotgun (WGS) entry which is preliminary data.</text>
</comment>
<gene>
    <name evidence="1" type="ORF">NPIL_168101</name>
</gene>
<dbReference type="EMBL" id="BMAW01050968">
    <property type="protein sequence ID" value="GFS77875.1"/>
    <property type="molecule type" value="Genomic_DNA"/>
</dbReference>
<accession>A0A8X6T5C7</accession>